<comment type="subcellular location">
    <subcellularLocation>
        <location evidence="1">Cell surface</location>
    </subcellularLocation>
</comment>
<dbReference type="Pfam" id="PF07963">
    <property type="entry name" value="N_methyl"/>
    <property type="match status" value="1"/>
</dbReference>
<dbReference type="RefSeq" id="WP_126659815.1">
    <property type="nucleotide sequence ID" value="NZ_RYYR01000020.1"/>
</dbReference>
<keyword evidence="3" id="KW-0812">Transmembrane</keyword>
<sequence>MGKALHHQNEKGITLIELLAVIVILGIVAAIAVPAIGNLIENAKKDAIIANAQNMVDATRLLSVSKSGFSPSDGHMTFVPLGYLVSEGYMNKFSKHGLEVYAQNTQDQPTKNHVDTNWTNENNTYVVIENNGGKIEYYVRIVLHNNHLVLPYKNINDVNRDDITLHNY</sequence>
<keyword evidence="5" id="KW-1185">Reference proteome</keyword>
<dbReference type="EMBL" id="RYYR01000020">
    <property type="protein sequence ID" value="RUL50507.1"/>
    <property type="molecule type" value="Genomic_DNA"/>
</dbReference>
<dbReference type="SUPFAM" id="SSF54523">
    <property type="entry name" value="Pili subunits"/>
    <property type="match status" value="1"/>
</dbReference>
<evidence type="ECO:0000313" key="5">
    <source>
        <dbReference type="Proteomes" id="UP000287910"/>
    </source>
</evidence>
<keyword evidence="3" id="KW-1133">Transmembrane helix</keyword>
<dbReference type="NCBIfam" id="TIGR02532">
    <property type="entry name" value="IV_pilin_GFxxxE"/>
    <property type="match status" value="1"/>
</dbReference>
<name>A0A432LAE7_9BACI</name>
<evidence type="ECO:0000256" key="3">
    <source>
        <dbReference type="SAM" id="Phobius"/>
    </source>
</evidence>
<gene>
    <name evidence="4" type="ORF">EK386_14060</name>
</gene>
<dbReference type="GO" id="GO:0009986">
    <property type="term" value="C:cell surface"/>
    <property type="evidence" value="ECO:0007669"/>
    <property type="project" value="UniProtKB-SubCell"/>
</dbReference>
<dbReference type="AlphaFoldDB" id="A0A432LAE7"/>
<dbReference type="InterPro" id="IPR045584">
    <property type="entry name" value="Pilin-like"/>
</dbReference>
<evidence type="ECO:0000256" key="1">
    <source>
        <dbReference type="ARBA" id="ARBA00004241"/>
    </source>
</evidence>
<dbReference type="Gene3D" id="3.30.700.10">
    <property type="entry name" value="Glycoprotein, Type 4 Pilin"/>
    <property type="match status" value="1"/>
</dbReference>
<dbReference type="InterPro" id="IPR012902">
    <property type="entry name" value="N_methyl_site"/>
</dbReference>
<dbReference type="GO" id="GO:0030420">
    <property type="term" value="P:establishment of competence for transformation"/>
    <property type="evidence" value="ECO:0007669"/>
    <property type="project" value="UniProtKB-KW"/>
</dbReference>
<keyword evidence="3" id="KW-0472">Membrane</keyword>
<evidence type="ECO:0000256" key="2">
    <source>
        <dbReference type="ARBA" id="ARBA00023287"/>
    </source>
</evidence>
<proteinExistence type="predicted"/>
<dbReference type="PROSITE" id="PS00409">
    <property type="entry name" value="PROKAR_NTER_METHYL"/>
    <property type="match status" value="1"/>
</dbReference>
<protein>
    <submittedName>
        <fullName evidence="4">Type II secretion system protein</fullName>
    </submittedName>
</protein>
<accession>A0A432LAE7</accession>
<feature type="transmembrane region" description="Helical" evidence="3">
    <location>
        <begin position="12"/>
        <end position="36"/>
    </location>
</feature>
<evidence type="ECO:0000313" key="4">
    <source>
        <dbReference type="EMBL" id="RUL50507.1"/>
    </source>
</evidence>
<dbReference type="Proteomes" id="UP000287910">
    <property type="component" value="Unassembled WGS sequence"/>
</dbReference>
<keyword evidence="2" id="KW-0178">Competence</keyword>
<reference evidence="4 5" key="1">
    <citation type="submission" date="2018-12" db="EMBL/GenBank/DDBJ databases">
        <title>Lysinibacillus antri sp. nov., isolated from a cave soil.</title>
        <authorList>
            <person name="Narsing Rao M.P."/>
            <person name="Zhang H."/>
            <person name="Dong Z.-Y."/>
            <person name="Niu X.-K."/>
            <person name="Zhang K."/>
            <person name="Fang B.-Z."/>
            <person name="Kang Y.-Q."/>
            <person name="Xiao M."/>
            <person name="Li W.-J."/>
        </authorList>
    </citation>
    <scope>NUCLEOTIDE SEQUENCE [LARGE SCALE GENOMIC DNA]</scope>
    <source>
        <strain evidence="4 5">SYSU K30002</strain>
    </source>
</reference>
<organism evidence="4 5">
    <name type="scientific">Lysinibacillus antri</name>
    <dbReference type="NCBI Taxonomy" id="2498145"/>
    <lineage>
        <taxon>Bacteria</taxon>
        <taxon>Bacillati</taxon>
        <taxon>Bacillota</taxon>
        <taxon>Bacilli</taxon>
        <taxon>Bacillales</taxon>
        <taxon>Bacillaceae</taxon>
        <taxon>Lysinibacillus</taxon>
    </lineage>
</organism>
<comment type="caution">
    <text evidence="4">The sequence shown here is derived from an EMBL/GenBank/DDBJ whole genome shotgun (WGS) entry which is preliminary data.</text>
</comment>